<dbReference type="RefSeq" id="WP_201647942.1">
    <property type="nucleotide sequence ID" value="NZ_CP068053.1"/>
</dbReference>
<evidence type="ECO:0000313" key="4">
    <source>
        <dbReference type="Proteomes" id="UP000595254"/>
    </source>
</evidence>
<organism evidence="3 4">
    <name type="scientific">Peribacillus psychrosaccharolyticus</name>
    <name type="common">Bacillus psychrosaccharolyticus</name>
    <dbReference type="NCBI Taxonomy" id="1407"/>
    <lineage>
        <taxon>Bacteria</taxon>
        <taxon>Bacillati</taxon>
        <taxon>Bacillota</taxon>
        <taxon>Bacilli</taxon>
        <taxon>Bacillales</taxon>
        <taxon>Bacillaceae</taxon>
        <taxon>Peribacillus</taxon>
    </lineage>
</organism>
<accession>A0A974NP48</accession>
<feature type="region of interest" description="Disordered" evidence="1">
    <location>
        <begin position="24"/>
        <end position="67"/>
    </location>
</feature>
<feature type="compositionally biased region" description="Acidic residues" evidence="1">
    <location>
        <begin position="38"/>
        <end position="49"/>
    </location>
</feature>
<evidence type="ECO:0008006" key="5">
    <source>
        <dbReference type="Google" id="ProtNLM"/>
    </source>
</evidence>
<evidence type="ECO:0000256" key="1">
    <source>
        <dbReference type="SAM" id="MobiDB-lite"/>
    </source>
</evidence>
<keyword evidence="4" id="KW-1185">Reference proteome</keyword>
<dbReference type="PROSITE" id="PS51257">
    <property type="entry name" value="PROKAR_LIPOPROTEIN"/>
    <property type="match status" value="1"/>
</dbReference>
<reference evidence="3 4" key="1">
    <citation type="submission" date="2021-01" db="EMBL/GenBank/DDBJ databases">
        <title>FDA dAtabase for Regulatory Grade micrObial Sequences (FDA-ARGOS): Supporting development and validation of Infectious Disease Dx tests.</title>
        <authorList>
            <person name="Nelson B."/>
            <person name="Plummer A."/>
            <person name="Tallon L."/>
            <person name="Sadzewicz L."/>
            <person name="Zhao X."/>
            <person name="Boylan J."/>
            <person name="Ott S."/>
            <person name="Bowen H."/>
            <person name="Vavikolanu K."/>
            <person name="Mehta A."/>
            <person name="Aluvathingal J."/>
            <person name="Nadendla S."/>
            <person name="Myers T."/>
            <person name="Yan Y."/>
            <person name="Sichtig H."/>
        </authorList>
    </citation>
    <scope>NUCLEOTIDE SEQUENCE [LARGE SCALE GENOMIC DNA]</scope>
    <source>
        <strain evidence="3 4">FDAARGOS_1161</strain>
    </source>
</reference>
<gene>
    <name evidence="3" type="ORF">I6J18_05100</name>
</gene>
<feature type="chain" id="PRO_5036823478" description="Lipoprotein" evidence="2">
    <location>
        <begin position="20"/>
        <end position="264"/>
    </location>
</feature>
<sequence length="264" mass="29228">MLKKLIILPFIMLMMTACGNEDTEALQKQNPEPKVDDVENDNGQTDESDTETKEPVKPNTNAASGSKAGKVNFQSIIPSEWGIKLPTDFPVNKGKYLTAIAGTKKNLATFKFYATDKPLDLNDPNIKNSGELVGQLVITNHPTVKSASEEIDQTVFSEGEAVDLGYGITGYQDAGAGSLFTSWNEGRWSIMARSTTEKSEESLKTAKETVKFLETHMLPIPKQYGQLHIDAKQKGSLAKWQKQKNVYTLTDFGDNTLKWLVTFE</sequence>
<feature type="signal peptide" evidence="2">
    <location>
        <begin position="1"/>
        <end position="19"/>
    </location>
</feature>
<evidence type="ECO:0000313" key="3">
    <source>
        <dbReference type="EMBL" id="QQT01259.1"/>
    </source>
</evidence>
<dbReference type="EMBL" id="CP068053">
    <property type="protein sequence ID" value="QQT01259.1"/>
    <property type="molecule type" value="Genomic_DNA"/>
</dbReference>
<dbReference type="AlphaFoldDB" id="A0A974NP48"/>
<proteinExistence type="predicted"/>
<name>A0A974NP48_PERPY</name>
<dbReference type="Proteomes" id="UP000595254">
    <property type="component" value="Chromosome"/>
</dbReference>
<dbReference type="KEGG" id="ppsr:I6J18_05100"/>
<keyword evidence="2" id="KW-0732">Signal</keyword>
<evidence type="ECO:0000256" key="2">
    <source>
        <dbReference type="SAM" id="SignalP"/>
    </source>
</evidence>
<protein>
    <recommendedName>
        <fullName evidence="5">Lipoprotein</fullName>
    </recommendedName>
</protein>